<evidence type="ECO:0000313" key="3">
    <source>
        <dbReference type="EMBL" id="EPE31754.1"/>
    </source>
</evidence>
<keyword evidence="4" id="KW-1185">Reference proteome</keyword>
<feature type="region of interest" description="Disordered" evidence="1">
    <location>
        <begin position="259"/>
        <end position="283"/>
    </location>
</feature>
<dbReference type="GeneID" id="19471551"/>
<dbReference type="HOGENOM" id="CLU_368031_0_0_1"/>
<dbReference type="eggNOG" id="KOG4177">
    <property type="taxonomic scope" value="Eukaryota"/>
</dbReference>
<feature type="transmembrane region" description="Helical" evidence="2">
    <location>
        <begin position="690"/>
        <end position="709"/>
    </location>
</feature>
<evidence type="ECO:0000256" key="1">
    <source>
        <dbReference type="SAM" id="MobiDB-lite"/>
    </source>
</evidence>
<gene>
    <name evidence="3" type="ORF">GLAREA_12510</name>
</gene>
<evidence type="ECO:0000313" key="4">
    <source>
        <dbReference type="Proteomes" id="UP000016922"/>
    </source>
</evidence>
<evidence type="ECO:0008006" key="5">
    <source>
        <dbReference type="Google" id="ProtNLM"/>
    </source>
</evidence>
<feature type="compositionally biased region" description="Basic and acidic residues" evidence="1">
    <location>
        <begin position="311"/>
        <end position="321"/>
    </location>
</feature>
<dbReference type="Proteomes" id="UP000016922">
    <property type="component" value="Unassembled WGS sequence"/>
</dbReference>
<feature type="compositionally biased region" description="Polar residues" evidence="1">
    <location>
        <begin position="148"/>
        <end position="159"/>
    </location>
</feature>
<feature type="region of interest" description="Disordered" evidence="1">
    <location>
        <begin position="303"/>
        <end position="349"/>
    </location>
</feature>
<reference evidence="3 4" key="1">
    <citation type="journal article" date="2013" name="BMC Genomics">
        <title>Genomics-driven discovery of the pneumocandin biosynthetic gene cluster in the fungus Glarea lozoyensis.</title>
        <authorList>
            <person name="Chen L."/>
            <person name="Yue Q."/>
            <person name="Zhang X."/>
            <person name="Xiang M."/>
            <person name="Wang C."/>
            <person name="Li S."/>
            <person name="Che Y."/>
            <person name="Ortiz-Lopez F.J."/>
            <person name="Bills G.F."/>
            <person name="Liu X."/>
            <person name="An Z."/>
        </authorList>
    </citation>
    <scope>NUCLEOTIDE SEQUENCE [LARGE SCALE GENOMIC DNA]</scope>
    <source>
        <strain evidence="4">ATCC 20868 / MF5171</strain>
    </source>
</reference>
<keyword evidence="2" id="KW-1133">Transmembrane helix</keyword>
<dbReference type="EMBL" id="KE145361">
    <property type="protein sequence ID" value="EPE31754.1"/>
    <property type="molecule type" value="Genomic_DNA"/>
</dbReference>
<sequence length="757" mass="84836">MSEVIMETKLHTDRARGFGPGTGIPDRPTYTRMARKHLSIETLNRYAVPHFIDKANPDYLIIKRWVPEYEQDMLWADTKKLREDRNNRLPVEFNKTPSEAESESEKIAKRSLLRKLMRKAKKKKKASPDFLNSPGVINFVATEEDSPETSTVSNASSLSVDEEEDNAEVKDVLRGTSKLRFAFKDLKEKLKEQSSHITRNGFPSSRDGNVETTHANETIIACEHIEDYHPTGSLQYKRAELGRTPADLEDKLIKIPRVAGKSKAKGPQVEDNARSSVENMEARPEPIREIGRENLVVQTTKALDQATHTSTKHEGKPREKIPTVSPVLKFLSGKPEPSSSGRADADKESTIFGPRAQHPEIKDPKNKHDKAAGKMNQTPKAITAGPPNRMTADLLNEHLIKGYLLPANKVGGIPSLQPQHTVISCSPQRWHSWLEDSGAVSHVTEEQKIRLPKLQDDPLDVHQIILKHLQRSARKPVTTAYDLAGIIAQSCANVFDQHQVPNEFQFFDFFERSIGTVIEGEVQCFHSFTTNLAKLTVADERPITFFDISKETKLLVEIKDIRDELSILQMILNDQASTMRDLAQAILKSSVGEDIKGHDSDFKLNRVLENHLYRIAKMEALAEKTYDSLNHLLNLKQKEASISEALSARKQAEHTSRQAAEATRQAELTAEQARLGAIEAAEATRQGKTVLVFTVLPLSFMAAFFAINIETFPVNSDGKLSLGYVLKYMLSISGATSIPFILVAFNQDRIGRWIKAN</sequence>
<organism evidence="3 4">
    <name type="scientific">Glarea lozoyensis (strain ATCC 20868 / MF5171)</name>
    <dbReference type="NCBI Taxonomy" id="1116229"/>
    <lineage>
        <taxon>Eukaryota</taxon>
        <taxon>Fungi</taxon>
        <taxon>Dikarya</taxon>
        <taxon>Ascomycota</taxon>
        <taxon>Pezizomycotina</taxon>
        <taxon>Leotiomycetes</taxon>
        <taxon>Helotiales</taxon>
        <taxon>Helotiaceae</taxon>
        <taxon>Glarea</taxon>
    </lineage>
</organism>
<protein>
    <recommendedName>
        <fullName evidence="5">Magnesium transport protein CorA, transmembrane region</fullName>
    </recommendedName>
</protein>
<feature type="transmembrane region" description="Helical" evidence="2">
    <location>
        <begin position="721"/>
        <end position="745"/>
    </location>
</feature>
<dbReference type="AlphaFoldDB" id="S3D3Q1"/>
<proteinExistence type="predicted"/>
<dbReference type="OrthoDB" id="341259at2759"/>
<dbReference type="KEGG" id="glz:GLAREA_12510"/>
<evidence type="ECO:0000256" key="2">
    <source>
        <dbReference type="SAM" id="Phobius"/>
    </source>
</evidence>
<keyword evidence="2" id="KW-0812">Transmembrane</keyword>
<accession>S3D3Q1</accession>
<feature type="region of interest" description="Disordered" evidence="1">
    <location>
        <begin position="141"/>
        <end position="166"/>
    </location>
</feature>
<keyword evidence="2" id="KW-0472">Membrane</keyword>
<name>S3D3Q1_GLAL2</name>
<dbReference type="RefSeq" id="XP_008081483.1">
    <property type="nucleotide sequence ID" value="XM_008083292.1"/>
</dbReference>